<feature type="compositionally biased region" description="Low complexity" evidence="1">
    <location>
        <begin position="354"/>
        <end position="366"/>
    </location>
</feature>
<protein>
    <submittedName>
        <fullName evidence="2">Verprolin-like</fullName>
    </submittedName>
</protein>
<dbReference type="GeneID" id="182506"/>
<feature type="region of interest" description="Disordered" evidence="1">
    <location>
        <begin position="298"/>
        <end position="366"/>
    </location>
</feature>
<dbReference type="AGR" id="WB:WBGene00015686"/>
<dbReference type="ExpressionAtlas" id="E5QCF3">
    <property type="expression patterns" value="baseline"/>
</dbReference>
<evidence type="ECO:0000313" key="3">
    <source>
        <dbReference type="Proteomes" id="UP000001940"/>
    </source>
</evidence>
<reference key="2">
    <citation type="submission" date="2016-02" db="EMBL/GenBank/DDBJ databases">
        <authorList>
            <consortium name="WormBase Consortium"/>
            <person name="WormBase"/>
        </authorList>
    </citation>
    <scope>NUCLEOTIDE SEQUENCE</scope>
    <source>
        <strain>Bristol N2</strain>
    </source>
</reference>
<dbReference type="AlphaFoldDB" id="E5QCF3"/>
<name>E5QCF3_CAEEL</name>
<dbReference type="Bgee" id="WBGene00015686">
    <property type="expression patterns" value="Expressed in adult organism and 3 other cell types or tissues"/>
</dbReference>
<dbReference type="KEGG" id="cel:CELE_C10G11.6"/>
<dbReference type="EMBL" id="BX284601">
    <property type="protein sequence ID" value="CCD64189.2"/>
    <property type="molecule type" value="Genomic_DNA"/>
</dbReference>
<dbReference type="Proteomes" id="UP000001940">
    <property type="component" value="Chromosome I"/>
</dbReference>
<dbReference type="FunCoup" id="E5QCF3">
    <property type="interactions" value="996"/>
</dbReference>
<dbReference type="InParanoid" id="E5QCF3"/>
<proteinExistence type="predicted"/>
<dbReference type="PeptideAtlas" id="E5QCF3"/>
<evidence type="ECO:0000256" key="1">
    <source>
        <dbReference type="SAM" id="MobiDB-lite"/>
    </source>
</evidence>
<keyword evidence="3" id="KW-1185">Reference proteome</keyword>
<feature type="compositionally biased region" description="Low complexity" evidence="1">
    <location>
        <begin position="312"/>
        <end position="321"/>
    </location>
</feature>
<dbReference type="OrthoDB" id="10393918at2759"/>
<dbReference type="RefSeq" id="NP_001361943.1">
    <property type="nucleotide sequence ID" value="NM_001374900.1"/>
</dbReference>
<gene>
    <name evidence="2 4" type="ORF">C10G11.6</name>
    <name evidence="2" type="ORF">CELE_C10G11.6</name>
</gene>
<organism evidence="2 3">
    <name type="scientific">Caenorhabditis elegans</name>
    <dbReference type="NCBI Taxonomy" id="6239"/>
    <lineage>
        <taxon>Eukaryota</taxon>
        <taxon>Metazoa</taxon>
        <taxon>Ecdysozoa</taxon>
        <taxon>Nematoda</taxon>
        <taxon>Chromadorea</taxon>
        <taxon>Rhabditida</taxon>
        <taxon>Rhabditina</taxon>
        <taxon>Rhabditomorpha</taxon>
        <taxon>Rhabditoidea</taxon>
        <taxon>Rhabditidae</taxon>
        <taxon>Peloderinae</taxon>
        <taxon>Caenorhabditis</taxon>
    </lineage>
</organism>
<accession>E5QCF3</accession>
<reference evidence="2 3" key="1">
    <citation type="journal article" date="1998" name="Science">
        <title>Genome sequence of the nematode C. elegans: a platform for investigating biology.</title>
        <authorList>
            <consortium name="The C. elegans sequencing consortium"/>
            <person name="Sulson J.E."/>
            <person name="Waterston R."/>
        </authorList>
    </citation>
    <scope>NUCLEOTIDE SEQUENCE [LARGE SCALE GENOMIC DNA]</scope>
    <source>
        <strain evidence="2 3">Bristol N2</strain>
    </source>
</reference>
<evidence type="ECO:0000313" key="2">
    <source>
        <dbReference type="EMBL" id="CCD64189.2"/>
    </source>
</evidence>
<dbReference type="eggNOG" id="ENOG502THQD">
    <property type="taxonomic scope" value="Eukaryota"/>
</dbReference>
<dbReference type="CTD" id="182506"/>
<evidence type="ECO:0000313" key="4">
    <source>
        <dbReference type="WormBase" id="C10G11.6b"/>
    </source>
</evidence>
<sequence length="366" mass="41267">MFSTTPIKEESWRHEGFPMKYQLDEDDEEGLVHSPHSSFTTENLRSSDPMFFDINRWKREVGTVIRSENHVLIHNDDEIRNAISKAMLLDSASEHLQRKRKRLIDILDEQRVEEGITGKKLFEEKRSKIQEQLGRAYPALENKITKAFYRSSLPIVSPDVRRPPPSLSIPLPPMHIPPPSVYFISTPSIYSTAKSSTSTVTSKLSKAIITPTPPQPLSSPHLLPPRTSDYRKTYAGNFKRSDTSKEGKHVFDATKFKAMVPRDNTSWRTPFHPTPVPPPSIHTFLKGCLPSPFVRKIPEITPRRHSTGTENRPSSPLGRRSLPPPGLVGINVRGLFVGNRSNRQQTPEPDESPKSSSSSGTPSDRN</sequence>
<dbReference type="WormBase" id="C10G11.6b">
    <property type="protein sequence ID" value="CE53708"/>
    <property type="gene ID" value="WBGene00015686"/>
</dbReference>